<evidence type="ECO:0000313" key="4">
    <source>
        <dbReference type="Proteomes" id="UP001153365"/>
    </source>
</evidence>
<keyword evidence="1" id="KW-0677">Repeat</keyword>
<accession>A0AAV0AF60</accession>
<dbReference type="Proteomes" id="UP001153365">
    <property type="component" value="Unassembled WGS sequence"/>
</dbReference>
<evidence type="ECO:0000256" key="1">
    <source>
        <dbReference type="ARBA" id="ARBA00022737"/>
    </source>
</evidence>
<dbReference type="GO" id="GO:0005052">
    <property type="term" value="F:peroxisome matrix targeting signal-1 binding"/>
    <property type="evidence" value="ECO:0007669"/>
    <property type="project" value="TreeGrafter"/>
</dbReference>
<dbReference type="PANTHER" id="PTHR10130">
    <property type="entry name" value="PEROXISOMAL TARGETING SIGNAL 1 RECEPTOR PEX5"/>
    <property type="match status" value="1"/>
</dbReference>
<dbReference type="GO" id="GO:0005829">
    <property type="term" value="C:cytosol"/>
    <property type="evidence" value="ECO:0007669"/>
    <property type="project" value="TreeGrafter"/>
</dbReference>
<dbReference type="GO" id="GO:0005778">
    <property type="term" value="C:peroxisomal membrane"/>
    <property type="evidence" value="ECO:0007669"/>
    <property type="project" value="TreeGrafter"/>
</dbReference>
<keyword evidence="2" id="KW-0802">TPR repeat</keyword>
<dbReference type="Gene3D" id="1.25.40.10">
    <property type="entry name" value="Tetratricopeptide repeat domain"/>
    <property type="match status" value="1"/>
</dbReference>
<dbReference type="PANTHER" id="PTHR10130:SF9">
    <property type="entry name" value="PEROXISOMAL TARGETING SIGNAL RECEPTOR"/>
    <property type="match status" value="1"/>
</dbReference>
<comment type="caution">
    <text evidence="3">The sequence shown here is derived from an EMBL/GenBank/DDBJ whole genome shotgun (WGS) entry which is preliminary data.</text>
</comment>
<sequence>MKSLEATWKSSASNLNSSSFTDIELSSWQNEFSNSELQPQESSTITVENFNDFVKNPSPYPFKANNPYLDHSYPFDEDSKKGETWQILCETHAADEREQLAIKAFEKAVGCGGADRQASWLSLATFWVNKWLDVRAQTILEQWLRDAYPELISADSLQRVNDCQNPWSRLNSLVELQTRGWSRAGPGTGFRCGCTGWLRGIILQ</sequence>
<dbReference type="EMBL" id="CALTRL010000028">
    <property type="protein sequence ID" value="CAH7666052.1"/>
    <property type="molecule type" value="Genomic_DNA"/>
</dbReference>
<organism evidence="3 4">
    <name type="scientific">Phakopsora pachyrhizi</name>
    <name type="common">Asian soybean rust disease fungus</name>
    <dbReference type="NCBI Taxonomy" id="170000"/>
    <lineage>
        <taxon>Eukaryota</taxon>
        <taxon>Fungi</taxon>
        <taxon>Dikarya</taxon>
        <taxon>Basidiomycota</taxon>
        <taxon>Pucciniomycotina</taxon>
        <taxon>Pucciniomycetes</taxon>
        <taxon>Pucciniales</taxon>
        <taxon>Phakopsoraceae</taxon>
        <taxon>Phakopsora</taxon>
    </lineage>
</organism>
<keyword evidence="4" id="KW-1185">Reference proteome</keyword>
<dbReference type="AlphaFoldDB" id="A0AAV0AF60"/>
<dbReference type="InterPro" id="IPR024111">
    <property type="entry name" value="PEX5/PEX5L"/>
</dbReference>
<gene>
    <name evidence="3" type="ORF">PPACK8108_LOCUS370</name>
</gene>
<protein>
    <submittedName>
        <fullName evidence="3">Uncharacterized protein</fullName>
    </submittedName>
</protein>
<proteinExistence type="predicted"/>
<reference evidence="3" key="1">
    <citation type="submission" date="2022-06" db="EMBL/GenBank/DDBJ databases">
        <authorList>
            <consortium name="SYNGENTA / RWTH Aachen University"/>
        </authorList>
    </citation>
    <scope>NUCLEOTIDE SEQUENCE</scope>
</reference>
<dbReference type="InterPro" id="IPR011990">
    <property type="entry name" value="TPR-like_helical_dom_sf"/>
</dbReference>
<evidence type="ECO:0000313" key="3">
    <source>
        <dbReference type="EMBL" id="CAH7666052.1"/>
    </source>
</evidence>
<dbReference type="SUPFAM" id="SSF48452">
    <property type="entry name" value="TPR-like"/>
    <property type="match status" value="1"/>
</dbReference>
<evidence type="ECO:0000256" key="2">
    <source>
        <dbReference type="ARBA" id="ARBA00022803"/>
    </source>
</evidence>
<dbReference type="GO" id="GO:0016560">
    <property type="term" value="P:protein import into peroxisome matrix, docking"/>
    <property type="evidence" value="ECO:0007669"/>
    <property type="project" value="TreeGrafter"/>
</dbReference>
<name>A0AAV0AF60_PHAPC</name>